<keyword evidence="2" id="KW-0175">Coiled coil</keyword>
<feature type="region of interest" description="Disordered" evidence="3">
    <location>
        <begin position="212"/>
        <end position="250"/>
    </location>
</feature>
<sequence>MHMPTIRGRGLLVKWINNVSISTIGFLELKKQSSCSVHLVNKSNEYVAFKVKTTSPKRYCVRPNIGVILPRATCDFTVTMQAQRSAPPDMQLKDKFLVQTTVVPPGTSDADLSPAFFSKETNAYIEESKLRVVLVDVSHPPVEQLENGVPNTDAVAEVPVLKDTLNLENDVPAKEKVGPLPQEQISAVVTDIPSPVRETLIPQEIPVLLHEEPAILAESPPPLKDESSPPLKDESSSPLKDTPASTIEQTTPLKEDSIIVKKSSLEETLPIEAITLIDRGLLGSQNHQLSHVTEDVQNLKSKLSNLESKLEGAERMIIKLREESRTTTQERDKLQQEMVFLQKGTPKSKVGFPLLFVVYVALLGTSLGYLLRL</sequence>
<dbReference type="Pfam" id="PF00635">
    <property type="entry name" value="Motile_Sperm"/>
    <property type="match status" value="1"/>
</dbReference>
<dbReference type="GO" id="GO:0005789">
    <property type="term" value="C:endoplasmic reticulum membrane"/>
    <property type="evidence" value="ECO:0000318"/>
    <property type="project" value="GO_Central"/>
</dbReference>
<evidence type="ECO:0000256" key="3">
    <source>
        <dbReference type="SAM" id="MobiDB-lite"/>
    </source>
</evidence>
<evidence type="ECO:0000256" key="1">
    <source>
        <dbReference type="ARBA" id="ARBA00008932"/>
    </source>
</evidence>
<dbReference type="GO" id="GO:0043495">
    <property type="term" value="F:protein-membrane adaptor activity"/>
    <property type="evidence" value="ECO:0000318"/>
    <property type="project" value="GO_Central"/>
</dbReference>
<keyword evidence="8" id="KW-1185">Reference proteome</keyword>
<keyword evidence="4" id="KW-0472">Membrane</keyword>
<dbReference type="ExpressionAtlas" id="A0A0Q3GJZ7">
    <property type="expression patterns" value="baseline"/>
</dbReference>
<dbReference type="PANTHER" id="PTHR10809">
    <property type="entry name" value="VESICLE-ASSOCIATED MEMBRANE PROTEIN-ASSOCIATED PROTEIN"/>
    <property type="match status" value="1"/>
</dbReference>
<feature type="transmembrane region" description="Helical" evidence="4">
    <location>
        <begin position="350"/>
        <end position="371"/>
    </location>
</feature>
<reference evidence="6 7" key="1">
    <citation type="journal article" date="2010" name="Nature">
        <title>Genome sequencing and analysis of the model grass Brachypodium distachyon.</title>
        <authorList>
            <consortium name="International Brachypodium Initiative"/>
        </authorList>
    </citation>
    <scope>NUCLEOTIDE SEQUENCE [LARGE SCALE GENOMIC DNA]</scope>
    <source>
        <strain evidence="6">Bd21</strain>
        <strain evidence="7">cv. Bd21</strain>
    </source>
</reference>
<keyword evidence="4" id="KW-1133">Transmembrane helix</keyword>
<dbReference type="EMBL" id="CM000881">
    <property type="protein sequence ID" value="KQK11423.1"/>
    <property type="molecule type" value="Genomic_DNA"/>
</dbReference>
<evidence type="ECO:0000256" key="2">
    <source>
        <dbReference type="SAM" id="Coils"/>
    </source>
</evidence>
<organism evidence="6">
    <name type="scientific">Brachypodium distachyon</name>
    <name type="common">Purple false brome</name>
    <name type="synonym">Trachynia distachya</name>
    <dbReference type="NCBI Taxonomy" id="15368"/>
    <lineage>
        <taxon>Eukaryota</taxon>
        <taxon>Viridiplantae</taxon>
        <taxon>Streptophyta</taxon>
        <taxon>Embryophyta</taxon>
        <taxon>Tracheophyta</taxon>
        <taxon>Spermatophyta</taxon>
        <taxon>Magnoliopsida</taxon>
        <taxon>Liliopsida</taxon>
        <taxon>Poales</taxon>
        <taxon>Poaceae</taxon>
        <taxon>BOP clade</taxon>
        <taxon>Pooideae</taxon>
        <taxon>Stipodae</taxon>
        <taxon>Brachypodieae</taxon>
        <taxon>Brachypodium</taxon>
    </lineage>
</organism>
<dbReference type="InterPro" id="IPR000535">
    <property type="entry name" value="MSP_dom"/>
</dbReference>
<feature type="compositionally biased region" description="Basic and acidic residues" evidence="3">
    <location>
        <begin position="223"/>
        <end position="235"/>
    </location>
</feature>
<dbReference type="FunFam" id="2.60.40.10:FF:000813">
    <property type="entry name" value="Vesicle-associated protein 1-1"/>
    <property type="match status" value="1"/>
</dbReference>
<reference evidence="7" key="3">
    <citation type="submission" date="2018-08" db="UniProtKB">
        <authorList>
            <consortium name="EnsemblPlants"/>
        </authorList>
    </citation>
    <scope>IDENTIFICATION</scope>
    <source>
        <strain evidence="7">cv. Bd21</strain>
    </source>
</reference>
<dbReference type="GO" id="GO:0090158">
    <property type="term" value="P:endoplasmic reticulum membrane organization"/>
    <property type="evidence" value="ECO:0000318"/>
    <property type="project" value="GO_Central"/>
</dbReference>
<gene>
    <name evidence="7" type="primary">LOC100821088</name>
    <name evidence="6" type="ORF">BRADI_2g60150v3</name>
</gene>
<feature type="coiled-coil region" evidence="2">
    <location>
        <begin position="289"/>
        <end position="337"/>
    </location>
</feature>
<dbReference type="PANTHER" id="PTHR10809:SF148">
    <property type="entry name" value="OS01G0936800 PROTEIN"/>
    <property type="match status" value="1"/>
</dbReference>
<dbReference type="AlphaFoldDB" id="A0A0Q3GJZ7"/>
<dbReference type="InterPro" id="IPR016763">
    <property type="entry name" value="VAP"/>
</dbReference>
<dbReference type="PROSITE" id="PS50202">
    <property type="entry name" value="MSP"/>
    <property type="match status" value="1"/>
</dbReference>
<dbReference type="GO" id="GO:0061817">
    <property type="term" value="P:endoplasmic reticulum-plasma membrane tethering"/>
    <property type="evidence" value="ECO:0000318"/>
    <property type="project" value="GO_Central"/>
</dbReference>
<dbReference type="EnsemblPlants" id="KQK11423">
    <property type="protein sequence ID" value="KQK11423"/>
    <property type="gene ID" value="BRADI_2g60150v3"/>
</dbReference>
<proteinExistence type="inferred from homology"/>
<dbReference type="InterPro" id="IPR013783">
    <property type="entry name" value="Ig-like_fold"/>
</dbReference>
<feature type="domain" description="MSP" evidence="5">
    <location>
        <begin position="1"/>
        <end position="135"/>
    </location>
</feature>
<accession>A0A0Q3GJZ7</accession>
<evidence type="ECO:0000313" key="6">
    <source>
        <dbReference type="EMBL" id="KQK11423.1"/>
    </source>
</evidence>
<evidence type="ECO:0000313" key="7">
    <source>
        <dbReference type="EnsemblPlants" id="KQK11423"/>
    </source>
</evidence>
<evidence type="ECO:0000256" key="4">
    <source>
        <dbReference type="SAM" id="Phobius"/>
    </source>
</evidence>
<dbReference type="Proteomes" id="UP000008810">
    <property type="component" value="Chromosome 2"/>
</dbReference>
<keyword evidence="4" id="KW-0812">Transmembrane</keyword>
<dbReference type="GO" id="GO:0005886">
    <property type="term" value="C:plasma membrane"/>
    <property type="evidence" value="ECO:0000318"/>
    <property type="project" value="GO_Central"/>
</dbReference>
<dbReference type="STRING" id="15368.A0A0Q3GJZ7"/>
<protein>
    <recommendedName>
        <fullName evidence="5">MSP domain-containing protein</fullName>
    </recommendedName>
</protein>
<name>A0A0Q3GJZ7_BRADI</name>
<reference evidence="6" key="2">
    <citation type="submission" date="2017-06" db="EMBL/GenBank/DDBJ databases">
        <title>WGS assembly of Brachypodium distachyon.</title>
        <authorList>
            <consortium name="The International Brachypodium Initiative"/>
            <person name="Lucas S."/>
            <person name="Harmon-Smith M."/>
            <person name="Lail K."/>
            <person name="Tice H."/>
            <person name="Grimwood J."/>
            <person name="Bruce D."/>
            <person name="Barry K."/>
            <person name="Shu S."/>
            <person name="Lindquist E."/>
            <person name="Wang M."/>
            <person name="Pitluck S."/>
            <person name="Vogel J.P."/>
            <person name="Garvin D.F."/>
            <person name="Mockler T.C."/>
            <person name="Schmutz J."/>
            <person name="Rokhsar D."/>
            <person name="Bevan M.W."/>
        </authorList>
    </citation>
    <scope>NUCLEOTIDE SEQUENCE</scope>
    <source>
        <strain evidence="6">Bd21</strain>
    </source>
</reference>
<dbReference type="SUPFAM" id="SSF49354">
    <property type="entry name" value="PapD-like"/>
    <property type="match status" value="1"/>
</dbReference>
<comment type="similarity">
    <text evidence="1">Belongs to the VAMP-associated protein (VAP) (TC 9.B.17) family.</text>
</comment>
<feature type="compositionally biased region" description="Polar residues" evidence="3">
    <location>
        <begin position="236"/>
        <end position="250"/>
    </location>
</feature>
<dbReference type="Gramene" id="KQK11423">
    <property type="protein sequence ID" value="KQK11423"/>
    <property type="gene ID" value="BRADI_2g60150v3"/>
</dbReference>
<dbReference type="OrthoDB" id="264603at2759"/>
<dbReference type="Gene3D" id="2.60.40.10">
    <property type="entry name" value="Immunoglobulins"/>
    <property type="match status" value="1"/>
</dbReference>
<evidence type="ECO:0000313" key="8">
    <source>
        <dbReference type="Proteomes" id="UP000008810"/>
    </source>
</evidence>
<evidence type="ECO:0000259" key="5">
    <source>
        <dbReference type="PROSITE" id="PS50202"/>
    </source>
</evidence>
<dbReference type="InterPro" id="IPR008962">
    <property type="entry name" value="PapD-like_sf"/>
</dbReference>